<name>A0ABP9F3I8_9GAMM</name>
<reference evidence="4" key="1">
    <citation type="journal article" date="2019" name="Int. J. Syst. Evol. Microbiol.">
        <title>The Global Catalogue of Microorganisms (GCM) 10K type strain sequencing project: providing services to taxonomists for standard genome sequencing and annotation.</title>
        <authorList>
            <consortium name="The Broad Institute Genomics Platform"/>
            <consortium name="The Broad Institute Genome Sequencing Center for Infectious Disease"/>
            <person name="Wu L."/>
            <person name="Ma J."/>
        </authorList>
    </citation>
    <scope>NUCLEOTIDE SEQUENCE [LARGE SCALE GENOMIC DNA]</scope>
    <source>
        <strain evidence="4">JCM 18401</strain>
    </source>
</reference>
<dbReference type="Pfam" id="PF12128">
    <property type="entry name" value="DUF3584"/>
    <property type="match status" value="1"/>
</dbReference>
<sequence length="1242" mass="141909">MSTLNRIILINTHLPGEVELKTHGHTNICGTNASGKTTLQRLVPVFYGEYPSRVVPATRDSFERWYLPTESSFIIYEYIRPDDSLAQAVMSSAGDGKGVQYRFVAKAFDMNDYIKSRTDDNKVVCWNATELRRVFREQGVAFSNAISSVKDYRAVIQNDRSLIATASNGSELRRLAEQFSLCESNATLRHMEKLVRAVHSKEGKMETIRQMVAAILEEDGVETPQTRLNPARVEEWIKESQLVAHFETIRPQFSKLEQRFDQLEVCELQLKGLADGFANDKIGLQTRLEQRSREKREAEAQLTELANNYEADTAEKKAARSDAKADADTLETRLETIEDEHQHWLDLEIEQIKRDLDALPQWRADLQSLRGRAKLLTEKHSDIEATYNERRGQIEISNNAALEALRERQDQARSQQADLKQQQQNQMRELEDGFRNQRTAAEQRHHGELKALELDQQKLQIQIDGAGFNTDERRALDVLESRIDQAYQQQQQAEKELDLARDQEQAKRSERAQLQEQLNGLRRNVSHCQSQFDAIDALRFPKDHSLLKFLRQEQPDWIHTLGKVIRPELLARGDLKPALLDNAAQADVHGLYGVALELANIDAPDYAQDEHALEQQAEQARVALEQARAAQAELETLIAAQQTELQALSEAVIRAQTQYQNTKSQHTRLIDEKKQQTEQFRAAVTERKLASQKQLKAVQADLARLRSEFDGFIEQLKEQQLEARMDKETFWQDRLGGVEHNLQQISADLTARREQKAEELAECERWYQSELKARGVDDSQITALKQQIGQREQAIARVDAMRDEVKNYEIWFKGPFSVEKPQKLAQLAKARQEVLELDQVLSALERNFKSIRKELKTAQSEAERDLAQGNEQMASLNELISELTKLKLKGPKGGAPLPSEYLPSGELDERLRDAREKLEQRDGHRRVIREQIDHFDGQIGQKAGPELAANWEQWRSDCIETADSGVAKLDHIKMMGHLRHMMNHIVPQRLEVLRSTGQTFGIDLESYYSVLADIDKRIGTQSKRITREVGEELFLDGVSGSAVQIRSRISDLDFWDELSEFIKAHQAWRDQDFAGLPGEEYAQLLRRALEVIGRTALTGSVAKLLEIELRLREGNSDLVIRTDRQLNESSSHGMAYLILCKFLLAFTRLLRGNSTAIVHWPIDELGTLHHVNVKKIFDACEKNYIAVLGAFPNPESEVLSLFENRYIINKQTRQLQVVQPKVSPIAARLKARSQTTEQEQSA</sequence>
<organism evidence="3 4">
    <name type="scientific">Ferrimonas pelagia</name>
    <dbReference type="NCBI Taxonomy" id="1177826"/>
    <lineage>
        <taxon>Bacteria</taxon>
        <taxon>Pseudomonadati</taxon>
        <taxon>Pseudomonadota</taxon>
        <taxon>Gammaproteobacteria</taxon>
        <taxon>Alteromonadales</taxon>
        <taxon>Ferrimonadaceae</taxon>
        <taxon>Ferrimonas</taxon>
    </lineage>
</organism>
<evidence type="ECO:0000313" key="4">
    <source>
        <dbReference type="Proteomes" id="UP001499988"/>
    </source>
</evidence>
<gene>
    <name evidence="3" type="ORF">GCM10023333_28390</name>
</gene>
<feature type="coiled-coil region" evidence="1">
    <location>
        <begin position="784"/>
        <end position="886"/>
    </location>
</feature>
<feature type="region of interest" description="Disordered" evidence="2">
    <location>
        <begin position="407"/>
        <end position="428"/>
    </location>
</feature>
<dbReference type="RefSeq" id="WP_345336084.1">
    <property type="nucleotide sequence ID" value="NZ_BAABJZ010000091.1"/>
</dbReference>
<accession>A0ABP9F3I8</accession>
<dbReference type="GO" id="GO:0005524">
    <property type="term" value="F:ATP binding"/>
    <property type="evidence" value="ECO:0007669"/>
    <property type="project" value="UniProtKB-KW"/>
</dbReference>
<dbReference type="InterPro" id="IPR027417">
    <property type="entry name" value="P-loop_NTPase"/>
</dbReference>
<evidence type="ECO:0000256" key="2">
    <source>
        <dbReference type="SAM" id="MobiDB-lite"/>
    </source>
</evidence>
<proteinExistence type="predicted"/>
<dbReference type="InterPro" id="IPR021979">
    <property type="entry name" value="DUF3584"/>
</dbReference>
<evidence type="ECO:0000256" key="1">
    <source>
        <dbReference type="SAM" id="Coils"/>
    </source>
</evidence>
<feature type="compositionally biased region" description="Low complexity" evidence="2">
    <location>
        <begin position="412"/>
        <end position="426"/>
    </location>
</feature>
<keyword evidence="4" id="KW-1185">Reference proteome</keyword>
<feature type="coiled-coil region" evidence="1">
    <location>
        <begin position="610"/>
        <end position="722"/>
    </location>
</feature>
<feature type="coiled-coil region" evidence="1">
    <location>
        <begin position="469"/>
        <end position="531"/>
    </location>
</feature>
<comment type="caution">
    <text evidence="3">The sequence shown here is derived from an EMBL/GenBank/DDBJ whole genome shotgun (WGS) entry which is preliminary data.</text>
</comment>
<keyword evidence="3" id="KW-0547">Nucleotide-binding</keyword>
<feature type="coiled-coil region" evidence="1">
    <location>
        <begin position="281"/>
        <end position="340"/>
    </location>
</feature>
<keyword evidence="1" id="KW-0175">Coiled coil</keyword>
<keyword evidence="3" id="KW-0067">ATP-binding</keyword>
<evidence type="ECO:0000313" key="3">
    <source>
        <dbReference type="EMBL" id="GAA4893543.1"/>
    </source>
</evidence>
<dbReference type="Proteomes" id="UP001499988">
    <property type="component" value="Unassembled WGS sequence"/>
</dbReference>
<dbReference type="EMBL" id="BAABJZ010000091">
    <property type="protein sequence ID" value="GAA4893543.1"/>
    <property type="molecule type" value="Genomic_DNA"/>
</dbReference>
<protein>
    <submittedName>
        <fullName evidence="3">ATP-binding protein</fullName>
    </submittedName>
</protein>
<dbReference type="SUPFAM" id="SSF52540">
    <property type="entry name" value="P-loop containing nucleoside triphosphate hydrolases"/>
    <property type="match status" value="1"/>
</dbReference>